<feature type="transmembrane region" description="Helical" evidence="1">
    <location>
        <begin position="87"/>
        <end position="105"/>
    </location>
</feature>
<feature type="domain" description="EamA" evidence="2">
    <location>
        <begin position="7"/>
        <end position="104"/>
    </location>
</feature>
<keyword evidence="4" id="KW-1185">Reference proteome</keyword>
<accession>A0A316GZ95</accession>
<dbReference type="Pfam" id="PF00892">
    <property type="entry name" value="EamA"/>
    <property type="match status" value="1"/>
</dbReference>
<dbReference type="AlphaFoldDB" id="A0A316GZ95"/>
<proteinExistence type="predicted"/>
<keyword evidence="1" id="KW-1133">Transmembrane helix</keyword>
<feature type="transmembrane region" description="Helical" evidence="1">
    <location>
        <begin position="31"/>
        <end position="50"/>
    </location>
</feature>
<evidence type="ECO:0000313" key="4">
    <source>
        <dbReference type="Proteomes" id="UP000245708"/>
    </source>
</evidence>
<dbReference type="RefSeq" id="WP_109667720.1">
    <property type="nucleotide sequence ID" value="NZ_QGGW01000004.1"/>
</dbReference>
<dbReference type="OrthoDB" id="8115659at2"/>
<evidence type="ECO:0000313" key="3">
    <source>
        <dbReference type="EMBL" id="PWK60459.1"/>
    </source>
</evidence>
<dbReference type="InterPro" id="IPR000620">
    <property type="entry name" value="EamA_dom"/>
</dbReference>
<comment type="caution">
    <text evidence="3">The sequence shown here is derived from an EMBL/GenBank/DDBJ whole genome shotgun (WGS) entry which is preliminary data.</text>
</comment>
<sequence>MSGGLSLWLGGAMLVFLTASATLRHYVDQPKLWVLLIALCLYTLGNLMMVRLMRETGMAVAISVSAVLQLVLASAVGLTVFGERPTGQQLAGLALGIVAVALIVWPQRGQG</sequence>
<dbReference type="Gene3D" id="1.10.3730.20">
    <property type="match status" value="1"/>
</dbReference>
<dbReference type="GO" id="GO:0016020">
    <property type="term" value="C:membrane"/>
    <property type="evidence" value="ECO:0007669"/>
    <property type="project" value="InterPro"/>
</dbReference>
<name>A0A316GZ95_9RHOB</name>
<keyword evidence="1" id="KW-0472">Membrane</keyword>
<feature type="transmembrane region" description="Helical" evidence="1">
    <location>
        <begin position="57"/>
        <end position="81"/>
    </location>
</feature>
<keyword evidence="1" id="KW-0812">Transmembrane</keyword>
<dbReference type="Proteomes" id="UP000245708">
    <property type="component" value="Unassembled WGS sequence"/>
</dbReference>
<evidence type="ECO:0000256" key="1">
    <source>
        <dbReference type="SAM" id="Phobius"/>
    </source>
</evidence>
<protein>
    <submittedName>
        <fullName evidence="3">Glucose uptake protein</fullName>
    </submittedName>
</protein>
<reference evidence="3 4" key="1">
    <citation type="submission" date="2018-05" db="EMBL/GenBank/DDBJ databases">
        <title>Genomic Encyclopedia of Type Strains, Phase IV (KMG-IV): sequencing the most valuable type-strain genomes for metagenomic binning, comparative biology and taxonomic classification.</title>
        <authorList>
            <person name="Goeker M."/>
        </authorList>
    </citation>
    <scope>NUCLEOTIDE SEQUENCE [LARGE SCALE GENOMIC DNA]</scope>
    <source>
        <strain evidence="3 4">DSM 16097</strain>
    </source>
</reference>
<organism evidence="3 4">
    <name type="scientific">Roseicyclus mahoneyensis</name>
    <dbReference type="NCBI Taxonomy" id="164332"/>
    <lineage>
        <taxon>Bacteria</taxon>
        <taxon>Pseudomonadati</taxon>
        <taxon>Pseudomonadota</taxon>
        <taxon>Alphaproteobacteria</taxon>
        <taxon>Rhodobacterales</taxon>
        <taxon>Roseobacteraceae</taxon>
        <taxon>Roseicyclus</taxon>
    </lineage>
</organism>
<dbReference type="EMBL" id="QGGW01000004">
    <property type="protein sequence ID" value="PWK60459.1"/>
    <property type="molecule type" value="Genomic_DNA"/>
</dbReference>
<dbReference type="InterPro" id="IPR037185">
    <property type="entry name" value="EmrE-like"/>
</dbReference>
<gene>
    <name evidence="3" type="ORF">C7455_10495</name>
</gene>
<dbReference type="SUPFAM" id="SSF103481">
    <property type="entry name" value="Multidrug resistance efflux transporter EmrE"/>
    <property type="match status" value="1"/>
</dbReference>
<evidence type="ECO:0000259" key="2">
    <source>
        <dbReference type="Pfam" id="PF00892"/>
    </source>
</evidence>